<evidence type="ECO:0000313" key="10">
    <source>
        <dbReference type="Proteomes" id="UP001596990"/>
    </source>
</evidence>
<keyword evidence="5" id="KW-0067">ATP-binding</keyword>
<evidence type="ECO:0000256" key="1">
    <source>
        <dbReference type="ARBA" id="ARBA00022741"/>
    </source>
</evidence>
<dbReference type="InterPro" id="IPR011604">
    <property type="entry name" value="PDDEXK-like_dom_sf"/>
</dbReference>
<dbReference type="EMBL" id="JBHTKL010000005">
    <property type="protein sequence ID" value="MFD1019866.1"/>
    <property type="molecule type" value="Genomic_DNA"/>
</dbReference>
<name>A0ABW3L3D9_9BACI</name>
<sequence>MFEIKPFPELSWSVSRHKTLMDCPRKYAYDYYVSHNGWLRDADSLARHTYRLKKITNLEIHFGSLVHDVIYHVIQDYLKTDRIPSENALIERIRNQLNQGFIESTKKEHLWHDKPNRYTMLHEIYYSQHQQLPKEKIEKIKSRLDAAIVHFFKSRTFSDIQKKEKMQFIESEKFRFMTVGDVKIYVVMDFLYRDLKSDKWIIVDWKTGKASSEDRNQLALYALYVKQRFNIESLDQIVIRNEYLLEGTHQEYKLNEADLTNVQNLFGMSIQEMMKYLDDISKNQPMDLEHFPQYQEERKCSRCNYQELCFG</sequence>
<feature type="domain" description="PD-(D/E)XK endonuclease-like" evidence="8">
    <location>
        <begin position="11"/>
        <end position="309"/>
    </location>
</feature>
<organism evidence="9 10">
    <name type="scientific">Thalassobacillus hwangdonensis</name>
    <dbReference type="NCBI Taxonomy" id="546108"/>
    <lineage>
        <taxon>Bacteria</taxon>
        <taxon>Bacillati</taxon>
        <taxon>Bacillota</taxon>
        <taxon>Bacilli</taxon>
        <taxon>Bacillales</taxon>
        <taxon>Bacillaceae</taxon>
        <taxon>Thalassobacillus</taxon>
    </lineage>
</organism>
<dbReference type="InterPro" id="IPR038726">
    <property type="entry name" value="PDDEXK_AddAB-type"/>
</dbReference>
<keyword evidence="6" id="KW-0238">DNA-binding</keyword>
<evidence type="ECO:0000256" key="4">
    <source>
        <dbReference type="ARBA" id="ARBA00022806"/>
    </source>
</evidence>
<gene>
    <name evidence="9" type="ORF">ACFQ2J_11835</name>
</gene>
<keyword evidence="3" id="KW-0378">Hydrolase</keyword>
<proteinExistence type="predicted"/>
<keyword evidence="2" id="KW-0227">DNA damage</keyword>
<keyword evidence="1" id="KW-0547">Nucleotide-binding</keyword>
<dbReference type="Gene3D" id="3.90.320.10">
    <property type="match status" value="1"/>
</dbReference>
<reference evidence="10" key="1">
    <citation type="journal article" date="2019" name="Int. J. Syst. Evol. Microbiol.">
        <title>The Global Catalogue of Microorganisms (GCM) 10K type strain sequencing project: providing services to taxonomists for standard genome sequencing and annotation.</title>
        <authorList>
            <consortium name="The Broad Institute Genomics Platform"/>
            <consortium name="The Broad Institute Genome Sequencing Center for Infectious Disease"/>
            <person name="Wu L."/>
            <person name="Ma J."/>
        </authorList>
    </citation>
    <scope>NUCLEOTIDE SEQUENCE [LARGE SCALE GENOMIC DNA]</scope>
    <source>
        <strain evidence="10">CCUG 56607</strain>
    </source>
</reference>
<accession>A0ABW3L3D9</accession>
<evidence type="ECO:0000256" key="6">
    <source>
        <dbReference type="ARBA" id="ARBA00023125"/>
    </source>
</evidence>
<keyword evidence="7" id="KW-0234">DNA repair</keyword>
<evidence type="ECO:0000256" key="2">
    <source>
        <dbReference type="ARBA" id="ARBA00022763"/>
    </source>
</evidence>
<evidence type="ECO:0000259" key="8">
    <source>
        <dbReference type="Pfam" id="PF12705"/>
    </source>
</evidence>
<protein>
    <submittedName>
        <fullName evidence="9">PD-(D/E)XK nuclease family protein</fullName>
    </submittedName>
</protein>
<evidence type="ECO:0000256" key="3">
    <source>
        <dbReference type="ARBA" id="ARBA00022801"/>
    </source>
</evidence>
<dbReference type="Pfam" id="PF12705">
    <property type="entry name" value="PDDEXK_1"/>
    <property type="match status" value="1"/>
</dbReference>
<evidence type="ECO:0000313" key="9">
    <source>
        <dbReference type="EMBL" id="MFD1019866.1"/>
    </source>
</evidence>
<comment type="caution">
    <text evidence="9">The sequence shown here is derived from an EMBL/GenBank/DDBJ whole genome shotgun (WGS) entry which is preliminary data.</text>
</comment>
<dbReference type="Proteomes" id="UP001596990">
    <property type="component" value="Unassembled WGS sequence"/>
</dbReference>
<keyword evidence="10" id="KW-1185">Reference proteome</keyword>
<dbReference type="RefSeq" id="WP_386060469.1">
    <property type="nucleotide sequence ID" value="NZ_JBHTKL010000005.1"/>
</dbReference>
<evidence type="ECO:0000256" key="7">
    <source>
        <dbReference type="ARBA" id="ARBA00023204"/>
    </source>
</evidence>
<keyword evidence="4" id="KW-0347">Helicase</keyword>
<evidence type="ECO:0000256" key="5">
    <source>
        <dbReference type="ARBA" id="ARBA00022840"/>
    </source>
</evidence>